<dbReference type="InterPro" id="IPR029479">
    <property type="entry name" value="Nitroreductase"/>
</dbReference>
<dbReference type="InterPro" id="IPR023661">
    <property type="entry name" value="FbiB"/>
</dbReference>
<keyword evidence="8" id="KW-0464">Manganese</keyword>
<evidence type="ECO:0000256" key="7">
    <source>
        <dbReference type="ARBA" id="ARBA00023134"/>
    </source>
</evidence>
<evidence type="ECO:0000256" key="4">
    <source>
        <dbReference type="ARBA" id="ARBA00022842"/>
    </source>
</evidence>
<keyword evidence="2" id="KW-0479">Metal-binding</keyword>
<keyword evidence="4" id="KW-0460">Magnesium</keyword>
<feature type="domain" description="Nitroreductase" evidence="10">
    <location>
        <begin position="258"/>
        <end position="426"/>
    </location>
</feature>
<dbReference type="EMBL" id="OY726394">
    <property type="protein sequence ID" value="CAJ1501859.1"/>
    <property type="molecule type" value="Genomic_DNA"/>
</dbReference>
<evidence type="ECO:0000256" key="8">
    <source>
        <dbReference type="ARBA" id="ARBA00023211"/>
    </source>
</evidence>
<evidence type="ECO:0000256" key="5">
    <source>
        <dbReference type="ARBA" id="ARBA00022958"/>
    </source>
</evidence>
<evidence type="ECO:0000256" key="3">
    <source>
        <dbReference type="ARBA" id="ARBA00022741"/>
    </source>
</evidence>
<dbReference type="Pfam" id="PF00881">
    <property type="entry name" value="Nitroreductase"/>
    <property type="match status" value="1"/>
</dbReference>
<keyword evidence="13" id="KW-1185">Reference proteome</keyword>
<keyword evidence="3" id="KW-0547">Nucleotide-binding</keyword>
<dbReference type="CDD" id="cd20607">
    <property type="entry name" value="FbiB_C-like"/>
    <property type="match status" value="1"/>
</dbReference>
<accession>A0ABM9LN86</accession>
<reference evidence="12 13" key="1">
    <citation type="submission" date="2023-08" db="EMBL/GenBank/DDBJ databases">
        <authorList>
            <person name="Folkvardsen B D."/>
            <person name="Norman A."/>
        </authorList>
    </citation>
    <scope>NUCLEOTIDE SEQUENCE [LARGE SCALE GENOMIC DNA]</scope>
    <source>
        <strain evidence="12 13">Mu0083</strain>
    </source>
</reference>
<keyword evidence="7" id="KW-0342">GTP-binding</keyword>
<dbReference type="InterPro" id="IPR008225">
    <property type="entry name" value="F420-0_g-glutamyl_ligase"/>
</dbReference>
<name>A0ABM9LN86_9MYCO</name>
<protein>
    <submittedName>
        <fullName evidence="12">Coenzyme F420-0:L-glutamate ligase</fullName>
        <ecNumber evidence="12">6.3.2.31</ecNumber>
    </submittedName>
</protein>
<dbReference type="GO" id="GO:0052618">
    <property type="term" value="F:coenzyme F420-0:L-glutamate ligase activity"/>
    <property type="evidence" value="ECO:0007669"/>
    <property type="project" value="UniProtKB-EC"/>
</dbReference>
<dbReference type="Gene3D" id="3.90.1660.10">
    <property type="entry name" value="CofE-like domain"/>
    <property type="match status" value="1"/>
</dbReference>
<keyword evidence="6" id="KW-0560">Oxidoreductase</keyword>
<evidence type="ECO:0000256" key="9">
    <source>
        <dbReference type="ARBA" id="ARBA00023268"/>
    </source>
</evidence>
<dbReference type="NCBIfam" id="TIGR03553">
    <property type="entry name" value="F420_FbiB_CTERM"/>
    <property type="match status" value="1"/>
</dbReference>
<dbReference type="NCBIfam" id="TIGR01916">
    <property type="entry name" value="F420_cofE"/>
    <property type="match status" value="1"/>
</dbReference>
<dbReference type="EC" id="6.3.2.31" evidence="12"/>
<feature type="domain" description="Coenzyme F420:L-glutamate ligase-like" evidence="11">
    <location>
        <begin position="20"/>
        <end position="217"/>
    </location>
</feature>
<dbReference type="PANTHER" id="PTHR47917:SF1">
    <property type="entry name" value="COENZYME F420:L-GLUTAMATE LIGASE"/>
    <property type="match status" value="1"/>
</dbReference>
<dbReference type="InterPro" id="IPR002847">
    <property type="entry name" value="F420-0_gamma-glut_ligase-dom"/>
</dbReference>
<proteinExistence type="inferred from homology"/>
<evidence type="ECO:0000259" key="10">
    <source>
        <dbReference type="Pfam" id="PF00881"/>
    </source>
</evidence>
<dbReference type="PANTHER" id="PTHR47917">
    <property type="match status" value="1"/>
</dbReference>
<evidence type="ECO:0000256" key="1">
    <source>
        <dbReference type="ARBA" id="ARBA00022598"/>
    </source>
</evidence>
<dbReference type="SUPFAM" id="SSF55469">
    <property type="entry name" value="FMN-dependent nitroreductase-like"/>
    <property type="match status" value="1"/>
</dbReference>
<dbReference type="Pfam" id="PF01996">
    <property type="entry name" value="F420_ligase"/>
    <property type="match status" value="1"/>
</dbReference>
<evidence type="ECO:0000313" key="13">
    <source>
        <dbReference type="Proteomes" id="UP001190336"/>
    </source>
</evidence>
<evidence type="ECO:0000313" key="12">
    <source>
        <dbReference type="EMBL" id="CAJ1501859.1"/>
    </source>
</evidence>
<dbReference type="Gene3D" id="3.40.109.10">
    <property type="entry name" value="NADH Oxidase"/>
    <property type="match status" value="1"/>
</dbReference>
<keyword evidence="9" id="KW-0511">Multifunctional enzyme</keyword>
<dbReference type="HAMAP" id="MF_01259">
    <property type="entry name" value="F420_ligase_FbiB"/>
    <property type="match status" value="1"/>
</dbReference>
<dbReference type="NCBIfam" id="NF009810">
    <property type="entry name" value="PRK13294.1"/>
    <property type="match status" value="1"/>
</dbReference>
<dbReference type="SUPFAM" id="SSF144010">
    <property type="entry name" value="CofE-like"/>
    <property type="match status" value="1"/>
</dbReference>
<evidence type="ECO:0000256" key="2">
    <source>
        <dbReference type="ARBA" id="ARBA00022723"/>
    </source>
</evidence>
<evidence type="ECO:0000259" key="11">
    <source>
        <dbReference type="Pfam" id="PF01996"/>
    </source>
</evidence>
<keyword evidence="1 12" id="KW-0436">Ligase</keyword>
<dbReference type="Proteomes" id="UP001190336">
    <property type="component" value="Chromosome"/>
</dbReference>
<gene>
    <name evidence="12" type="ORF">MU0083_002787</name>
</gene>
<keyword evidence="5" id="KW-0630">Potassium</keyword>
<dbReference type="RefSeq" id="WP_308473524.1">
    <property type="nucleotide sequence ID" value="NZ_OY726394.1"/>
</dbReference>
<evidence type="ECO:0000256" key="6">
    <source>
        <dbReference type="ARBA" id="ARBA00023002"/>
    </source>
</evidence>
<dbReference type="Gene3D" id="3.30.1330.100">
    <property type="entry name" value="CofE-like"/>
    <property type="match status" value="1"/>
</dbReference>
<sequence length="446" mass="46886">MTEHGSAAKVEILPVTGLGEFRPGDDLAAALASAAPWLADGDIVVVTSKVVSKCEGRIVPAPGDAEARDALRRQLVEAEAVRVLARKGRTWITENRIGLVQAAAGVDGSNVGSDELALLPVDPDRSAAALRAGLTARLGVEVAVLITDTMGRAWRNGQIDVAIGASGLTVLNGYAGSVDRHGNELVVTEVAVADELAAAADLVKGKLTDVPVAVVRGIASPDDGSTAAALVRSGTDDLFWLGTAEAMEAGRIQAQLLRRSVRTFTDEPVPAQLVTDAVADALTAPAPHHTRPVRFVWLQRPDVRIRLLDAMAAKWRADLTADGRSPEAIDARVSRGRILYDAPEVMIPIMVPDGAHHYPDAARTAAERTMFTVAAGAAVQGLLVALAARGVGSCWIGSTIFTPDLVRAELDLPDDWEPLGAIAIGYPTEPLEPRSPAPVDELLVHR</sequence>
<dbReference type="InterPro" id="IPR019943">
    <property type="entry name" value="F420_FbiB_C"/>
</dbReference>
<dbReference type="InterPro" id="IPR000415">
    <property type="entry name" value="Nitroreductase-like"/>
</dbReference>
<organism evidence="12 13">
    <name type="scientific">[Mycobacterium] kokjensenii</name>
    <dbReference type="NCBI Taxonomy" id="3064287"/>
    <lineage>
        <taxon>Bacteria</taxon>
        <taxon>Bacillati</taxon>
        <taxon>Actinomycetota</taxon>
        <taxon>Actinomycetes</taxon>
        <taxon>Mycobacteriales</taxon>
        <taxon>Mycobacteriaceae</taxon>
        <taxon>Mycolicibacter</taxon>
    </lineage>
</organism>